<dbReference type="RefSeq" id="WP_322497765.1">
    <property type="nucleotide sequence ID" value="NZ_JARGYT010000034.1"/>
</dbReference>
<dbReference type="Gene3D" id="2.40.50.140">
    <property type="entry name" value="Nucleic acid-binding proteins"/>
    <property type="match status" value="6"/>
</dbReference>
<comment type="similarity">
    <text evidence="1">Belongs to the bacterial ribosomal protein bS1 family.</text>
</comment>
<dbReference type="SUPFAM" id="SSF50249">
    <property type="entry name" value="Nucleic acid-binding proteins"/>
    <property type="match status" value="6"/>
</dbReference>
<feature type="domain" description="S1 motif" evidence="4">
    <location>
        <begin position="113"/>
        <end position="181"/>
    </location>
</feature>
<gene>
    <name evidence="5" type="ORF">Cyrtocomes_00668</name>
</gene>
<sequence>MIEVEKLNSVPNEISEEFDRLFEQYVNSSKKEGQVVSGVVTNVNSACVTVDVGLKSDGIINVSKFMGNIPNIGDSVSVYIDKMEDWHGRMSLSLVKAKQEQEWTKFKGEFVVDGYVHGNIIGKVKGGFAVQLDDSSIVAFLPGSQVDIRPVKDINDLVGVSHRFKILKIDGDNGNVVISRRAIIEDERREAREERLANLKEGDIVEGVVKNITEYGAFVCFNGTDGLLHITDMSWSKISHPSEILSLGQSIKVKVIKYNPEASDRISLGIKQLQEDGWESLAQKYVVGNRFRGTVTSILDYGAFIELEKKVEGLVHKSEISWSFGEIHVRNVLKVGQEVEVVVIEVDVSKRRIGLSMKKCTDNPLDKFAKKYPVGTEVSCVVRSIVDFGIYVDVSEGEVIGEKVNILIPASEISWSKTPSQALKDYKPEDKVQCVITNIDTQRDRVSASMRQLGYDSMLKMMEGLVASGIVMCTVLATRSEGIEVSLPGDIRTFIKRGDLSKHRSDQRSERFSVGDKIEAKVISFDKNQMKVSLSIKALEVEEEKKAIAEYGSAASGASLGDILGGALRGIDRHQGEK</sequence>
<accession>A0ABU5L837</accession>
<evidence type="ECO:0000256" key="2">
    <source>
        <dbReference type="ARBA" id="ARBA00022980"/>
    </source>
</evidence>
<dbReference type="EMBL" id="JARGYT010000034">
    <property type="protein sequence ID" value="MDZ5762289.1"/>
    <property type="molecule type" value="Genomic_DNA"/>
</dbReference>
<dbReference type="SMART" id="SM00316">
    <property type="entry name" value="S1"/>
    <property type="match status" value="6"/>
</dbReference>
<dbReference type="PANTHER" id="PTHR10724:SF7">
    <property type="entry name" value="SMALL RIBOSOMAL SUBUNIT PROTEIN BS1C"/>
    <property type="match status" value="1"/>
</dbReference>
<protein>
    <submittedName>
        <fullName evidence="5">30S ribosomal protein S1</fullName>
    </submittedName>
</protein>
<feature type="domain" description="S1 motif" evidence="4">
    <location>
        <begin position="375"/>
        <end position="451"/>
    </location>
</feature>
<feature type="domain" description="S1 motif" evidence="4">
    <location>
        <begin position="464"/>
        <end position="537"/>
    </location>
</feature>
<dbReference type="PROSITE" id="PS50126">
    <property type="entry name" value="S1"/>
    <property type="match status" value="6"/>
</dbReference>
<evidence type="ECO:0000256" key="1">
    <source>
        <dbReference type="ARBA" id="ARBA00006767"/>
    </source>
</evidence>
<dbReference type="GO" id="GO:0005840">
    <property type="term" value="C:ribosome"/>
    <property type="evidence" value="ECO:0007669"/>
    <property type="project" value="UniProtKB-KW"/>
</dbReference>
<name>A0ABU5L837_9RICK</name>
<dbReference type="NCBIfam" id="NF004952">
    <property type="entry name" value="PRK06299.1-2"/>
    <property type="match status" value="1"/>
</dbReference>
<keyword evidence="3" id="KW-0687">Ribonucleoprotein</keyword>
<dbReference type="Pfam" id="PF00575">
    <property type="entry name" value="S1"/>
    <property type="match status" value="6"/>
</dbReference>
<dbReference type="Proteomes" id="UP001293791">
    <property type="component" value="Unassembled WGS sequence"/>
</dbReference>
<comment type="caution">
    <text evidence="5">The sequence shown here is derived from an EMBL/GenBank/DDBJ whole genome shotgun (WGS) entry which is preliminary data.</text>
</comment>
<feature type="domain" description="S1 motif" evidence="4">
    <location>
        <begin position="202"/>
        <end position="271"/>
    </location>
</feature>
<dbReference type="InterPro" id="IPR035104">
    <property type="entry name" value="Ribosomal_protein_S1-like"/>
</dbReference>
<evidence type="ECO:0000259" key="4">
    <source>
        <dbReference type="PROSITE" id="PS50126"/>
    </source>
</evidence>
<evidence type="ECO:0000313" key="6">
    <source>
        <dbReference type="Proteomes" id="UP001293791"/>
    </source>
</evidence>
<keyword evidence="6" id="KW-1185">Reference proteome</keyword>
<evidence type="ECO:0000256" key="3">
    <source>
        <dbReference type="ARBA" id="ARBA00023274"/>
    </source>
</evidence>
<reference evidence="5 6" key="1">
    <citation type="submission" date="2023-02" db="EMBL/GenBank/DDBJ databases">
        <title>Host association and intracellularity evolved multiple times independently in the Rickettsiales.</title>
        <authorList>
            <person name="Castelli M."/>
            <person name="Nardi T."/>
            <person name="Gammuto L."/>
            <person name="Bellinzona G."/>
            <person name="Sabaneyeva E."/>
            <person name="Potekhin A."/>
            <person name="Serra V."/>
            <person name="Petroni G."/>
            <person name="Sassera D."/>
        </authorList>
    </citation>
    <scope>NUCLEOTIDE SEQUENCE [LARGE SCALE GENOMIC DNA]</scope>
    <source>
        <strain evidence="5 6">BOD18</strain>
    </source>
</reference>
<dbReference type="InterPro" id="IPR050437">
    <property type="entry name" value="Ribos_protein_bS1-like"/>
</dbReference>
<organism evidence="5 6">
    <name type="scientific">Candidatus Cyrtobacter comes</name>
    <dbReference type="NCBI Taxonomy" id="675776"/>
    <lineage>
        <taxon>Bacteria</taxon>
        <taxon>Pseudomonadati</taxon>
        <taxon>Pseudomonadota</taxon>
        <taxon>Alphaproteobacteria</taxon>
        <taxon>Rickettsiales</taxon>
        <taxon>Candidatus Midichloriaceae</taxon>
        <taxon>Candidatus Cyrtobacter</taxon>
    </lineage>
</organism>
<keyword evidence="2 5" id="KW-0689">Ribosomal protein</keyword>
<dbReference type="CDD" id="cd04465">
    <property type="entry name" value="S1_RPS1_repeat_ec2_hs2"/>
    <property type="match status" value="1"/>
</dbReference>
<dbReference type="CDD" id="cd05688">
    <property type="entry name" value="S1_RPS1_repeat_ec3"/>
    <property type="match status" value="1"/>
</dbReference>
<dbReference type="InterPro" id="IPR003029">
    <property type="entry name" value="S1_domain"/>
</dbReference>
<evidence type="ECO:0000313" key="5">
    <source>
        <dbReference type="EMBL" id="MDZ5762289.1"/>
    </source>
</evidence>
<feature type="domain" description="S1 motif" evidence="4">
    <location>
        <begin position="33"/>
        <end position="95"/>
    </location>
</feature>
<feature type="domain" description="S1 motif" evidence="4">
    <location>
        <begin position="288"/>
        <end position="358"/>
    </location>
</feature>
<dbReference type="InterPro" id="IPR012340">
    <property type="entry name" value="NA-bd_OB-fold"/>
</dbReference>
<dbReference type="PANTHER" id="PTHR10724">
    <property type="entry name" value="30S RIBOSOMAL PROTEIN S1"/>
    <property type="match status" value="1"/>
</dbReference>
<dbReference type="PRINTS" id="PR00681">
    <property type="entry name" value="RIBOSOMALS1"/>
</dbReference>
<proteinExistence type="inferred from homology"/>